<keyword evidence="3" id="KW-0238">DNA-binding</keyword>
<dbReference type="GO" id="GO:0000976">
    <property type="term" value="F:transcription cis-regulatory region binding"/>
    <property type="evidence" value="ECO:0007669"/>
    <property type="project" value="TreeGrafter"/>
</dbReference>
<evidence type="ECO:0000256" key="1">
    <source>
        <dbReference type="ARBA" id="ARBA00009437"/>
    </source>
</evidence>
<dbReference type="CDD" id="cd05466">
    <property type="entry name" value="PBP2_LTTR_substrate"/>
    <property type="match status" value="1"/>
</dbReference>
<dbReference type="InterPro" id="IPR000847">
    <property type="entry name" value="LysR_HTH_N"/>
</dbReference>
<dbReference type="PROSITE" id="PS50931">
    <property type="entry name" value="HTH_LYSR"/>
    <property type="match status" value="1"/>
</dbReference>
<organism evidence="6 7">
    <name type="scientific">Candidatus Blautia merdigallinarum</name>
    <dbReference type="NCBI Taxonomy" id="2838495"/>
    <lineage>
        <taxon>Bacteria</taxon>
        <taxon>Bacillati</taxon>
        <taxon>Bacillota</taxon>
        <taxon>Clostridia</taxon>
        <taxon>Lachnospirales</taxon>
        <taxon>Lachnospiraceae</taxon>
        <taxon>Blautia</taxon>
    </lineage>
</organism>
<evidence type="ECO:0000256" key="4">
    <source>
        <dbReference type="ARBA" id="ARBA00023163"/>
    </source>
</evidence>
<reference evidence="6" key="1">
    <citation type="journal article" date="2021" name="PeerJ">
        <title>Extensive microbial diversity within the chicken gut microbiome revealed by metagenomics and culture.</title>
        <authorList>
            <person name="Gilroy R."/>
            <person name="Ravi A."/>
            <person name="Getino M."/>
            <person name="Pursley I."/>
            <person name="Horton D.L."/>
            <person name="Alikhan N.F."/>
            <person name="Baker D."/>
            <person name="Gharbi K."/>
            <person name="Hall N."/>
            <person name="Watson M."/>
            <person name="Adriaenssens E.M."/>
            <person name="Foster-Nyarko E."/>
            <person name="Jarju S."/>
            <person name="Secka A."/>
            <person name="Antonio M."/>
            <person name="Oren A."/>
            <person name="Chaudhuri R.R."/>
            <person name="La Ragione R."/>
            <person name="Hildebrand F."/>
            <person name="Pallen M.J."/>
        </authorList>
    </citation>
    <scope>NUCLEOTIDE SEQUENCE</scope>
    <source>
        <strain evidence="6">ChiSxjej6B18-287</strain>
    </source>
</reference>
<dbReference type="PANTHER" id="PTHR30126:SF64">
    <property type="entry name" value="HTH-TYPE TRANSCRIPTIONAL REGULATOR CITR"/>
    <property type="match status" value="1"/>
</dbReference>
<comment type="caution">
    <text evidence="6">The sequence shown here is derived from an EMBL/GenBank/DDBJ whole genome shotgun (WGS) entry which is preliminary data.</text>
</comment>
<name>A0A9D2N8K8_9FIRM</name>
<dbReference type="EMBL" id="DWWV01000152">
    <property type="protein sequence ID" value="HJC11433.1"/>
    <property type="molecule type" value="Genomic_DNA"/>
</dbReference>
<proteinExistence type="inferred from homology"/>
<evidence type="ECO:0000256" key="2">
    <source>
        <dbReference type="ARBA" id="ARBA00023015"/>
    </source>
</evidence>
<evidence type="ECO:0000256" key="3">
    <source>
        <dbReference type="ARBA" id="ARBA00023125"/>
    </source>
</evidence>
<gene>
    <name evidence="6" type="ORF">H9935_11620</name>
</gene>
<accession>A0A9D2N8K8</accession>
<evidence type="ECO:0000259" key="5">
    <source>
        <dbReference type="PROSITE" id="PS50931"/>
    </source>
</evidence>
<dbReference type="SUPFAM" id="SSF53850">
    <property type="entry name" value="Periplasmic binding protein-like II"/>
    <property type="match status" value="1"/>
</dbReference>
<dbReference type="GO" id="GO:0003700">
    <property type="term" value="F:DNA-binding transcription factor activity"/>
    <property type="evidence" value="ECO:0007669"/>
    <property type="project" value="InterPro"/>
</dbReference>
<keyword evidence="2" id="KW-0805">Transcription regulation</keyword>
<evidence type="ECO:0000313" key="7">
    <source>
        <dbReference type="Proteomes" id="UP000823893"/>
    </source>
</evidence>
<reference evidence="6" key="2">
    <citation type="submission" date="2021-04" db="EMBL/GenBank/DDBJ databases">
        <authorList>
            <person name="Gilroy R."/>
        </authorList>
    </citation>
    <scope>NUCLEOTIDE SEQUENCE</scope>
    <source>
        <strain evidence="6">ChiSxjej6B18-287</strain>
    </source>
</reference>
<dbReference type="Pfam" id="PF00126">
    <property type="entry name" value="HTH_1"/>
    <property type="match status" value="1"/>
</dbReference>
<dbReference type="InterPro" id="IPR005119">
    <property type="entry name" value="LysR_subst-bd"/>
</dbReference>
<dbReference type="FunFam" id="1.10.10.10:FF:000001">
    <property type="entry name" value="LysR family transcriptional regulator"/>
    <property type="match status" value="1"/>
</dbReference>
<dbReference type="InterPro" id="IPR036388">
    <property type="entry name" value="WH-like_DNA-bd_sf"/>
</dbReference>
<protein>
    <submittedName>
        <fullName evidence="6">LysR family transcriptional regulator</fullName>
    </submittedName>
</protein>
<keyword evidence="4" id="KW-0804">Transcription</keyword>
<sequence>MDQNLSLYKVFYTVANTGNISKAAAELFISQPAISKSIRKLEQSLDVTLFSRNSRGVQLTEEGEVLYDYVQRAFYALQTGEERLKKINELGIGHLHIGVSSTLCKYMLLPYLKEFIAQHPHIRITIECQSTYHTLQLLRENKIDLGLIGKPERYHHIHFDSLGEIEDIFVATQSYLDNLSLRTNNREDILKSATLMLLDKENITRQYIDDYLSLFHIETSNLLEVSTMDLLIEFAKIGLGVACVIRQFVEKELREGTLVEIPLASPIRKREIGFAYLENIQQTSAVQEFINFYRQRTGPCKRFFLLCGIIEIL</sequence>
<dbReference type="Gene3D" id="1.10.10.10">
    <property type="entry name" value="Winged helix-like DNA-binding domain superfamily/Winged helix DNA-binding domain"/>
    <property type="match status" value="1"/>
</dbReference>
<dbReference type="Gene3D" id="3.40.190.290">
    <property type="match status" value="1"/>
</dbReference>
<dbReference type="Proteomes" id="UP000823893">
    <property type="component" value="Unassembled WGS sequence"/>
</dbReference>
<dbReference type="Pfam" id="PF03466">
    <property type="entry name" value="LysR_substrate"/>
    <property type="match status" value="1"/>
</dbReference>
<evidence type="ECO:0000313" key="6">
    <source>
        <dbReference type="EMBL" id="HJC11433.1"/>
    </source>
</evidence>
<comment type="similarity">
    <text evidence="1">Belongs to the LysR transcriptional regulatory family.</text>
</comment>
<dbReference type="SUPFAM" id="SSF46785">
    <property type="entry name" value="Winged helix' DNA-binding domain"/>
    <property type="match status" value="1"/>
</dbReference>
<dbReference type="AlphaFoldDB" id="A0A9D2N8K8"/>
<feature type="domain" description="HTH lysR-type" evidence="5">
    <location>
        <begin position="1"/>
        <end position="60"/>
    </location>
</feature>
<dbReference type="InterPro" id="IPR036390">
    <property type="entry name" value="WH_DNA-bd_sf"/>
</dbReference>
<dbReference type="PRINTS" id="PR00039">
    <property type="entry name" value="HTHLYSR"/>
</dbReference>
<dbReference type="PANTHER" id="PTHR30126">
    <property type="entry name" value="HTH-TYPE TRANSCRIPTIONAL REGULATOR"/>
    <property type="match status" value="1"/>
</dbReference>